<evidence type="ECO:0000256" key="1">
    <source>
        <dbReference type="ARBA" id="ARBA00022741"/>
    </source>
</evidence>
<dbReference type="SUPFAM" id="SSF46894">
    <property type="entry name" value="C-terminal effector domain of the bipartite response regulators"/>
    <property type="match status" value="1"/>
</dbReference>
<dbReference type="PANTHER" id="PTHR16305:SF35">
    <property type="entry name" value="TRANSCRIPTIONAL ACTIVATOR DOMAIN"/>
    <property type="match status" value="1"/>
</dbReference>
<comment type="caution">
    <text evidence="4">The sequence shown here is derived from an EMBL/GenBank/DDBJ whole genome shotgun (WGS) entry which is preliminary data.</text>
</comment>
<dbReference type="Pfam" id="PF13191">
    <property type="entry name" value="AAA_16"/>
    <property type="match status" value="1"/>
</dbReference>
<dbReference type="InterPro" id="IPR016032">
    <property type="entry name" value="Sig_transdc_resp-reg_C-effctor"/>
</dbReference>
<dbReference type="InterPro" id="IPR036388">
    <property type="entry name" value="WH-like_DNA-bd_sf"/>
</dbReference>
<dbReference type="SMART" id="SM00421">
    <property type="entry name" value="HTH_LUXR"/>
    <property type="match status" value="1"/>
</dbReference>
<dbReference type="CDD" id="cd06170">
    <property type="entry name" value="LuxR_C_like"/>
    <property type="match status" value="1"/>
</dbReference>
<dbReference type="EMBL" id="JAERRF010000004">
    <property type="protein sequence ID" value="MBL1096668.1"/>
    <property type="molecule type" value="Genomic_DNA"/>
</dbReference>
<proteinExistence type="predicted"/>
<dbReference type="SUPFAM" id="SSF52540">
    <property type="entry name" value="P-loop containing nucleoside triphosphate hydrolases"/>
    <property type="match status" value="1"/>
</dbReference>
<name>A0ABS1N9F6_9ACTN</name>
<dbReference type="RefSeq" id="WP_201873325.1">
    <property type="nucleotide sequence ID" value="NZ_JAERRF010000004.1"/>
</dbReference>
<gene>
    <name evidence="4" type="ORF">JK363_08325</name>
</gene>
<sequence length="925" mass="97511">MSSHIGETGYLAGREGQLGAIDALRGATLRGRGTGVLVQGAAGVGKTALLRAACERARRAGALVVEAQADRWEADCPLGVVRQLFAGLTETCSASGPEELYDRTMALAAGRPLVIAVDDLRWIDDASARWLAYLLRRLRDRRVLVLATTSLPADLIDVGLLSRFEHHIMLDGLCAEVIVDLAGDMLDTPVEKEFGRACQQATDGTPVLVRAMLRAVRDSGRPVSCAVLGEVLASPPPEVLTWLRGTLATCGSGARALVEVLTALGEPVELELAVATAELATVRVAPLTDALVAARLLGRCRDRVSLRPPLVQAAALAGLAPGAGQALRARAARLLHSRGAPAADIAAHLLRSGPLGEPWAADVLCAVAAQATAEGDTDRALDHLRSALREPMSAQQRSELMVHMGSVQSPADIASAVGYLRRALDIAPDVSVRAGAARRLAGLLCVSERHREGMRVLRNAAEPAHGLSPEVAVSLEVEEALLGMLHLPSSDPALTRLCDRADRTGFADVDDRADLDGLDRAPENDALGIFWSVRAMASGRERRHVVQLASRALDHGLAQMDEASLQHPVSVLTLAVAGELHLALHHADQAVGHARRTRSALGGARALAVRSEVNYRLGRLHDCQNDARACLDTLARFGSRRADGLAMAAAARLAETLADSGDMDGAGQVIGDVLEGAAVPASLLGMWLLTSRGRLHLAKGETRAGMNDLLETGRRLESLHVANPAILPWRSLAGMGYAAVGKNAAARELVEEELTLARRWGSEPAIGTALRAAGRAAKGSAGVALLREAVDTLARSGASLEHARALADLGTALRTTNQLADARHHLRQAATLAEQCGGLTLMRLARAELVAAGARSRSGAHCGVASLTPTERRVASLAAGGLSNREISERLFVVRRTVELHLSSTYRKLGIRGRVELPGALIDHA</sequence>
<dbReference type="PROSITE" id="PS50043">
    <property type="entry name" value="HTH_LUXR_2"/>
    <property type="match status" value="1"/>
</dbReference>
<dbReference type="PRINTS" id="PR00038">
    <property type="entry name" value="HTHLUXR"/>
</dbReference>
<evidence type="ECO:0000256" key="2">
    <source>
        <dbReference type="ARBA" id="ARBA00022840"/>
    </source>
</evidence>
<dbReference type="InterPro" id="IPR011990">
    <property type="entry name" value="TPR-like_helical_dom_sf"/>
</dbReference>
<dbReference type="PROSITE" id="PS00622">
    <property type="entry name" value="HTH_LUXR_1"/>
    <property type="match status" value="1"/>
</dbReference>
<accession>A0ABS1N9F6</accession>
<evidence type="ECO:0000313" key="4">
    <source>
        <dbReference type="EMBL" id="MBL1096668.1"/>
    </source>
</evidence>
<keyword evidence="1" id="KW-0547">Nucleotide-binding</keyword>
<dbReference type="InterPro" id="IPR027417">
    <property type="entry name" value="P-loop_NTPase"/>
</dbReference>
<evidence type="ECO:0000313" key="5">
    <source>
        <dbReference type="Proteomes" id="UP000634229"/>
    </source>
</evidence>
<dbReference type="Pfam" id="PF00196">
    <property type="entry name" value="GerE"/>
    <property type="match status" value="1"/>
</dbReference>
<keyword evidence="2" id="KW-0067">ATP-binding</keyword>
<organism evidence="4 5">
    <name type="scientific">Streptomyces coffeae</name>
    <dbReference type="NCBI Taxonomy" id="621382"/>
    <lineage>
        <taxon>Bacteria</taxon>
        <taxon>Bacillati</taxon>
        <taxon>Actinomycetota</taxon>
        <taxon>Actinomycetes</taxon>
        <taxon>Kitasatosporales</taxon>
        <taxon>Streptomycetaceae</taxon>
        <taxon>Streptomyces</taxon>
    </lineage>
</organism>
<reference evidence="4 5" key="1">
    <citation type="submission" date="2021-01" db="EMBL/GenBank/DDBJ databases">
        <title>WGS of actinomycetes isolated from Thailand.</title>
        <authorList>
            <person name="Thawai C."/>
        </authorList>
    </citation>
    <scope>NUCLEOTIDE SEQUENCE [LARGE SCALE GENOMIC DNA]</scope>
    <source>
        <strain evidence="4 5">CA1R205</strain>
    </source>
</reference>
<evidence type="ECO:0000259" key="3">
    <source>
        <dbReference type="PROSITE" id="PS50043"/>
    </source>
</evidence>
<dbReference type="InterPro" id="IPR041664">
    <property type="entry name" value="AAA_16"/>
</dbReference>
<dbReference type="Gene3D" id="1.10.10.10">
    <property type="entry name" value="Winged helix-like DNA-binding domain superfamily/Winged helix DNA-binding domain"/>
    <property type="match status" value="1"/>
</dbReference>
<dbReference type="Proteomes" id="UP000634229">
    <property type="component" value="Unassembled WGS sequence"/>
</dbReference>
<dbReference type="Gene3D" id="3.40.50.300">
    <property type="entry name" value="P-loop containing nucleotide triphosphate hydrolases"/>
    <property type="match status" value="1"/>
</dbReference>
<dbReference type="InterPro" id="IPR000792">
    <property type="entry name" value="Tscrpt_reg_LuxR_C"/>
</dbReference>
<keyword evidence="5" id="KW-1185">Reference proteome</keyword>
<dbReference type="InterPro" id="IPR003593">
    <property type="entry name" value="AAA+_ATPase"/>
</dbReference>
<protein>
    <submittedName>
        <fullName evidence="4">AAA family ATPase</fullName>
    </submittedName>
</protein>
<dbReference type="SUPFAM" id="SSF48452">
    <property type="entry name" value="TPR-like"/>
    <property type="match status" value="1"/>
</dbReference>
<dbReference type="SMART" id="SM00382">
    <property type="entry name" value="AAA"/>
    <property type="match status" value="1"/>
</dbReference>
<dbReference type="PANTHER" id="PTHR16305">
    <property type="entry name" value="TESTICULAR SOLUBLE ADENYLYL CYCLASE"/>
    <property type="match status" value="1"/>
</dbReference>
<feature type="domain" description="HTH luxR-type" evidence="3">
    <location>
        <begin position="860"/>
        <end position="925"/>
    </location>
</feature>
<dbReference type="Gene3D" id="1.25.40.10">
    <property type="entry name" value="Tetratricopeptide repeat domain"/>
    <property type="match status" value="1"/>
</dbReference>